<organism evidence="1 2">
    <name type="scientific">Amanita muscaria (strain Koide BX008)</name>
    <dbReference type="NCBI Taxonomy" id="946122"/>
    <lineage>
        <taxon>Eukaryota</taxon>
        <taxon>Fungi</taxon>
        <taxon>Dikarya</taxon>
        <taxon>Basidiomycota</taxon>
        <taxon>Agaricomycotina</taxon>
        <taxon>Agaricomycetes</taxon>
        <taxon>Agaricomycetidae</taxon>
        <taxon>Agaricales</taxon>
        <taxon>Pluteineae</taxon>
        <taxon>Amanitaceae</taxon>
        <taxon>Amanita</taxon>
    </lineage>
</organism>
<sequence length="119" mass="13598">MWVQTSVRNETVSKPWRIPGLSTSINRFKKLQKLNFYVSSNASNDSLCEAALDLKSLLLEEFVDAAGLSLVRVCVDDYYMIARIVQLAADISWKVVIKYTHSDDLWNPNTQDYDEPPII</sequence>
<feature type="non-terminal residue" evidence="1">
    <location>
        <position position="119"/>
    </location>
</feature>
<keyword evidence="2" id="KW-1185">Reference proteome</keyword>
<dbReference type="EMBL" id="KN818265">
    <property type="protein sequence ID" value="KIL62898.1"/>
    <property type="molecule type" value="Genomic_DNA"/>
</dbReference>
<dbReference type="Proteomes" id="UP000054549">
    <property type="component" value="Unassembled WGS sequence"/>
</dbReference>
<proteinExistence type="predicted"/>
<reference evidence="1 2" key="1">
    <citation type="submission" date="2014-04" db="EMBL/GenBank/DDBJ databases">
        <title>Evolutionary Origins and Diversification of the Mycorrhizal Mutualists.</title>
        <authorList>
            <consortium name="DOE Joint Genome Institute"/>
            <consortium name="Mycorrhizal Genomics Consortium"/>
            <person name="Kohler A."/>
            <person name="Kuo A."/>
            <person name="Nagy L.G."/>
            <person name="Floudas D."/>
            <person name="Copeland A."/>
            <person name="Barry K.W."/>
            <person name="Cichocki N."/>
            <person name="Veneault-Fourrey C."/>
            <person name="LaButti K."/>
            <person name="Lindquist E.A."/>
            <person name="Lipzen A."/>
            <person name="Lundell T."/>
            <person name="Morin E."/>
            <person name="Murat C."/>
            <person name="Riley R."/>
            <person name="Ohm R."/>
            <person name="Sun H."/>
            <person name="Tunlid A."/>
            <person name="Henrissat B."/>
            <person name="Grigoriev I.V."/>
            <person name="Hibbett D.S."/>
            <person name="Martin F."/>
        </authorList>
    </citation>
    <scope>NUCLEOTIDE SEQUENCE [LARGE SCALE GENOMIC DNA]</scope>
    <source>
        <strain evidence="1 2">Koide BX008</strain>
    </source>
</reference>
<gene>
    <name evidence="1" type="ORF">M378DRAFT_165178</name>
</gene>
<dbReference type="AlphaFoldDB" id="A0A0C2X2F6"/>
<evidence type="ECO:0000313" key="1">
    <source>
        <dbReference type="EMBL" id="KIL62898.1"/>
    </source>
</evidence>
<evidence type="ECO:0000313" key="2">
    <source>
        <dbReference type="Proteomes" id="UP000054549"/>
    </source>
</evidence>
<dbReference type="HOGENOM" id="CLU_2066900_0_0_1"/>
<name>A0A0C2X2F6_AMAMK</name>
<accession>A0A0C2X2F6</accession>
<protein>
    <submittedName>
        <fullName evidence="1">Uncharacterized protein</fullName>
    </submittedName>
</protein>
<dbReference type="InParanoid" id="A0A0C2X2F6"/>